<evidence type="ECO:0000256" key="14">
    <source>
        <dbReference type="ARBA" id="ARBA00023136"/>
    </source>
</evidence>
<evidence type="ECO:0000256" key="7">
    <source>
        <dbReference type="ARBA" id="ARBA00022741"/>
    </source>
</evidence>
<keyword evidence="10" id="KW-0460">Magnesium</keyword>
<keyword evidence="13" id="KW-0406">Ion transport</keyword>
<proteinExistence type="predicted"/>
<evidence type="ECO:0000256" key="9">
    <source>
        <dbReference type="ARBA" id="ARBA00022840"/>
    </source>
</evidence>
<keyword evidence="6" id="KW-0479">Metal-binding</keyword>
<gene>
    <name evidence="19" type="ORF">F0562_029493</name>
</gene>
<keyword evidence="5 16" id="KW-0812">Transmembrane</keyword>
<dbReference type="SUPFAM" id="SSF56784">
    <property type="entry name" value="HAD-like"/>
    <property type="match status" value="1"/>
</dbReference>
<keyword evidence="20" id="KW-1185">Reference proteome</keyword>
<dbReference type="GO" id="GO:0005886">
    <property type="term" value="C:plasma membrane"/>
    <property type="evidence" value="ECO:0007669"/>
    <property type="project" value="TreeGrafter"/>
</dbReference>
<dbReference type="GO" id="GO:0016887">
    <property type="term" value="F:ATP hydrolysis activity"/>
    <property type="evidence" value="ECO:0007669"/>
    <property type="project" value="InterPro"/>
</dbReference>
<evidence type="ECO:0000256" key="1">
    <source>
        <dbReference type="ARBA" id="ARBA00004141"/>
    </source>
</evidence>
<dbReference type="Pfam" id="PF00689">
    <property type="entry name" value="Cation_ATPase_C"/>
    <property type="match status" value="1"/>
</dbReference>
<evidence type="ECO:0000256" key="12">
    <source>
        <dbReference type="ARBA" id="ARBA00022989"/>
    </source>
</evidence>
<keyword evidence="4" id="KW-0109">Calcium transport</keyword>
<dbReference type="Pfam" id="PF18400">
    <property type="entry name" value="Thioredoxin_12"/>
    <property type="match status" value="1"/>
</dbReference>
<feature type="domain" description="UGGT thioredoxin-like" evidence="18">
    <location>
        <begin position="99"/>
        <end position="241"/>
    </location>
</feature>
<dbReference type="GO" id="GO:0046872">
    <property type="term" value="F:metal ion binding"/>
    <property type="evidence" value="ECO:0007669"/>
    <property type="project" value="UniProtKB-KW"/>
</dbReference>
<dbReference type="Gene3D" id="1.20.1110.10">
    <property type="entry name" value="Calcium-transporting ATPase, transmembrane domain"/>
    <property type="match status" value="1"/>
</dbReference>
<evidence type="ECO:0000259" key="18">
    <source>
        <dbReference type="Pfam" id="PF18400"/>
    </source>
</evidence>
<evidence type="ECO:0000256" key="2">
    <source>
        <dbReference type="ARBA" id="ARBA00012790"/>
    </source>
</evidence>
<evidence type="ECO:0000256" key="10">
    <source>
        <dbReference type="ARBA" id="ARBA00022842"/>
    </source>
</evidence>
<dbReference type="PANTHER" id="PTHR24093:SF434">
    <property type="entry name" value="CALCIUM-TRANSPORTING ATPASE 13, PLASMA MEMBRANE-TYPE-RELATED"/>
    <property type="match status" value="1"/>
</dbReference>
<evidence type="ECO:0000256" key="8">
    <source>
        <dbReference type="ARBA" id="ARBA00022837"/>
    </source>
</evidence>
<keyword evidence="14 16" id="KW-0472">Membrane</keyword>
<evidence type="ECO:0000256" key="16">
    <source>
        <dbReference type="SAM" id="Phobius"/>
    </source>
</evidence>
<accession>A0A5J5B173</accession>
<keyword evidence="8" id="KW-0106">Calcium</keyword>
<keyword evidence="11" id="KW-1278">Translocase</keyword>
<evidence type="ECO:0000256" key="3">
    <source>
        <dbReference type="ARBA" id="ARBA00022448"/>
    </source>
</evidence>
<reference evidence="19 20" key="1">
    <citation type="submission" date="2019-09" db="EMBL/GenBank/DDBJ databases">
        <title>A chromosome-level genome assembly of the Chinese tupelo Nyssa sinensis.</title>
        <authorList>
            <person name="Yang X."/>
            <person name="Kang M."/>
            <person name="Yang Y."/>
            <person name="Xiong H."/>
            <person name="Wang M."/>
            <person name="Zhang Z."/>
            <person name="Wang Z."/>
            <person name="Wu H."/>
            <person name="Ma T."/>
            <person name="Liu J."/>
            <person name="Xi Z."/>
        </authorList>
    </citation>
    <scope>NUCLEOTIDE SEQUENCE [LARGE SCALE GENOMIC DNA]</scope>
    <source>
        <strain evidence="19">J267</strain>
        <tissue evidence="19">Leaf</tissue>
    </source>
</reference>
<evidence type="ECO:0000256" key="6">
    <source>
        <dbReference type="ARBA" id="ARBA00022723"/>
    </source>
</evidence>
<evidence type="ECO:0000256" key="13">
    <source>
        <dbReference type="ARBA" id="ARBA00023065"/>
    </source>
</evidence>
<evidence type="ECO:0000313" key="19">
    <source>
        <dbReference type="EMBL" id="KAA8537015.1"/>
    </source>
</evidence>
<keyword evidence="3" id="KW-0813">Transport</keyword>
<dbReference type="FunFam" id="1.20.1110.10:FF:000039">
    <property type="entry name" value="Calcium-transporting ATPase"/>
    <property type="match status" value="1"/>
</dbReference>
<evidence type="ECO:0000256" key="15">
    <source>
        <dbReference type="ARBA" id="ARBA00048694"/>
    </source>
</evidence>
<evidence type="ECO:0000259" key="17">
    <source>
        <dbReference type="Pfam" id="PF00689"/>
    </source>
</evidence>
<dbReference type="InterPro" id="IPR036412">
    <property type="entry name" value="HAD-like_sf"/>
</dbReference>
<evidence type="ECO:0000256" key="4">
    <source>
        <dbReference type="ARBA" id="ARBA00022568"/>
    </source>
</evidence>
<feature type="domain" description="Cation-transporting P-type ATPase C-terminal" evidence="17">
    <location>
        <begin position="405"/>
        <end position="574"/>
    </location>
</feature>
<dbReference type="NCBIfam" id="TIGR01494">
    <property type="entry name" value="ATPase_P-type"/>
    <property type="match status" value="1"/>
</dbReference>
<evidence type="ECO:0000256" key="5">
    <source>
        <dbReference type="ARBA" id="ARBA00022692"/>
    </source>
</evidence>
<dbReference type="InterPro" id="IPR001757">
    <property type="entry name" value="P_typ_ATPase"/>
</dbReference>
<dbReference type="InterPro" id="IPR040693">
    <property type="entry name" value="UGGT_TRXL_1"/>
</dbReference>
<organism evidence="19 20">
    <name type="scientific">Nyssa sinensis</name>
    <dbReference type="NCBI Taxonomy" id="561372"/>
    <lineage>
        <taxon>Eukaryota</taxon>
        <taxon>Viridiplantae</taxon>
        <taxon>Streptophyta</taxon>
        <taxon>Embryophyta</taxon>
        <taxon>Tracheophyta</taxon>
        <taxon>Spermatophyta</taxon>
        <taxon>Magnoliopsida</taxon>
        <taxon>eudicotyledons</taxon>
        <taxon>Gunneridae</taxon>
        <taxon>Pentapetalae</taxon>
        <taxon>asterids</taxon>
        <taxon>Cornales</taxon>
        <taxon>Nyssaceae</taxon>
        <taxon>Nyssa</taxon>
    </lineage>
</organism>
<sequence>MPSFSGPSLDWPASYDVLLFGAVGNGVSVDSSPALHNMAIYVCVFKEQCFSNGDPTQIWVLGIGSSYCLSESFWVFSFSAESPTPKNVQVAVQAKWSGTPLLLEAGELLSKEWKNFFFVEFIELCLHTENEDADSYTAKDCLKKIIKYGQSLFSEPLASVFEFSLTLRSASPRLVLYRQLAKESVSSFPLTEDVNANSVSGGISKINENMESKKVEPLLVGMNPSSPGGKCCWVDTGGALFFFMLQNWWHGYAANELAGDSFQPLELALEVMAFRDYLLSSTVTDTLDVWELKDLGRQTAQRIVQASDPLQRKAHVVAVTGDGTDDAPALKEADVGLPMGIQGTEVAKESSDIVILDDNFTSVVTVLKWGRCVYNNIQKFIQFQLTVNVTALVINFIAACSAVEVPLTAVQLLWVNLIMDTLGALALATERPTDELMWMPPIGRTEPLVTNVMWRNLTFHALYQIAILLALQLKGRSIFKVSETVKNTPIFNTFVLRQVFNEFNARRLERKNAFTGILRNRLFLSIVAIIIVLQVAMVEFLQKFANTERLNWLQWIICIVLAAVSWPLGWVAKCIPVPEKPFLSYVNWKS</sequence>
<dbReference type="InterPro" id="IPR023298">
    <property type="entry name" value="ATPase_P-typ_TM_dom_sf"/>
</dbReference>
<dbReference type="GO" id="GO:0005524">
    <property type="term" value="F:ATP binding"/>
    <property type="evidence" value="ECO:0007669"/>
    <property type="project" value="UniProtKB-KW"/>
</dbReference>
<name>A0A5J5B173_9ASTE</name>
<feature type="transmembrane region" description="Helical" evidence="16">
    <location>
        <begin position="522"/>
        <end position="540"/>
    </location>
</feature>
<evidence type="ECO:0000256" key="11">
    <source>
        <dbReference type="ARBA" id="ARBA00022967"/>
    </source>
</evidence>
<keyword evidence="9" id="KW-0067">ATP-binding</keyword>
<dbReference type="AlphaFoldDB" id="A0A5J5B173"/>
<dbReference type="SUPFAM" id="SSF81665">
    <property type="entry name" value="Calcium ATPase, transmembrane domain M"/>
    <property type="match status" value="1"/>
</dbReference>
<keyword evidence="12 16" id="KW-1133">Transmembrane helix</keyword>
<dbReference type="PANTHER" id="PTHR24093">
    <property type="entry name" value="CATION TRANSPORTING ATPASE"/>
    <property type="match status" value="1"/>
</dbReference>
<protein>
    <recommendedName>
        <fullName evidence="2">P-type Ca(2+) transporter</fullName>
        <ecNumber evidence="2">7.2.2.10</ecNumber>
    </recommendedName>
</protein>
<dbReference type="InterPro" id="IPR006068">
    <property type="entry name" value="ATPase_P-typ_cation-transptr_C"/>
</dbReference>
<dbReference type="PRINTS" id="PR00119">
    <property type="entry name" value="CATATPASE"/>
</dbReference>
<comment type="subcellular location">
    <subcellularLocation>
        <location evidence="1">Membrane</location>
        <topology evidence="1">Multi-pass membrane protein</topology>
    </subcellularLocation>
</comment>
<feature type="transmembrane region" description="Helical" evidence="16">
    <location>
        <begin position="552"/>
        <end position="572"/>
    </location>
</feature>
<dbReference type="GO" id="GO:0005388">
    <property type="term" value="F:P-type calcium transporter activity"/>
    <property type="evidence" value="ECO:0007669"/>
    <property type="project" value="UniProtKB-EC"/>
</dbReference>
<dbReference type="PRINTS" id="PR00120">
    <property type="entry name" value="HATPASE"/>
</dbReference>
<evidence type="ECO:0000313" key="20">
    <source>
        <dbReference type="Proteomes" id="UP000325577"/>
    </source>
</evidence>
<dbReference type="Proteomes" id="UP000325577">
    <property type="component" value="Linkage Group LG16"/>
</dbReference>
<dbReference type="EMBL" id="CM018039">
    <property type="protein sequence ID" value="KAA8537015.1"/>
    <property type="molecule type" value="Genomic_DNA"/>
</dbReference>
<dbReference type="OrthoDB" id="3352408at2759"/>
<dbReference type="EC" id="7.2.2.10" evidence="2"/>
<comment type="catalytic activity">
    <reaction evidence="15">
        <text>Ca(2+)(in) + ATP + H2O = Ca(2+)(out) + ADP + phosphate + H(+)</text>
        <dbReference type="Rhea" id="RHEA:18105"/>
        <dbReference type="ChEBI" id="CHEBI:15377"/>
        <dbReference type="ChEBI" id="CHEBI:15378"/>
        <dbReference type="ChEBI" id="CHEBI:29108"/>
        <dbReference type="ChEBI" id="CHEBI:30616"/>
        <dbReference type="ChEBI" id="CHEBI:43474"/>
        <dbReference type="ChEBI" id="CHEBI:456216"/>
        <dbReference type="EC" id="7.2.2.10"/>
    </reaction>
</comment>
<keyword evidence="7" id="KW-0547">Nucleotide-binding</keyword>